<evidence type="ECO:0000256" key="3">
    <source>
        <dbReference type="ARBA" id="ARBA00022989"/>
    </source>
</evidence>
<dbReference type="GO" id="GO:0140359">
    <property type="term" value="F:ABC-type transporter activity"/>
    <property type="evidence" value="ECO:0007669"/>
    <property type="project" value="InterPro"/>
</dbReference>
<reference evidence="7 8" key="1">
    <citation type="submission" date="2018-08" db="EMBL/GenBank/DDBJ databases">
        <title>A genome reference for cultivated species of the human gut microbiota.</title>
        <authorList>
            <person name="Zou Y."/>
            <person name="Xue W."/>
            <person name="Luo G."/>
        </authorList>
    </citation>
    <scope>NUCLEOTIDE SEQUENCE [LARGE SCALE GENOMIC DNA]</scope>
    <source>
        <strain evidence="7 8">AF28-26</strain>
    </source>
</reference>
<evidence type="ECO:0000256" key="4">
    <source>
        <dbReference type="ARBA" id="ARBA00023136"/>
    </source>
</evidence>
<dbReference type="Proteomes" id="UP000284751">
    <property type="component" value="Unassembled WGS sequence"/>
</dbReference>
<comment type="caution">
    <text evidence="7">The sequence shown here is derived from an EMBL/GenBank/DDBJ whole genome shotgun (WGS) entry which is preliminary data.</text>
</comment>
<evidence type="ECO:0000313" key="8">
    <source>
        <dbReference type="Proteomes" id="UP000284751"/>
    </source>
</evidence>
<dbReference type="EMBL" id="QRTC01000009">
    <property type="protein sequence ID" value="RGQ42812.1"/>
    <property type="molecule type" value="Genomic_DNA"/>
</dbReference>
<evidence type="ECO:0000313" key="7">
    <source>
        <dbReference type="EMBL" id="RGQ42812.1"/>
    </source>
</evidence>
<feature type="transmembrane region" description="Helical" evidence="5">
    <location>
        <begin position="138"/>
        <end position="159"/>
    </location>
</feature>
<accession>A0A412AZ32</accession>
<dbReference type="AlphaFoldDB" id="A0A412AZ32"/>
<proteinExistence type="predicted"/>
<dbReference type="InterPro" id="IPR013525">
    <property type="entry name" value="ABC2_TM"/>
</dbReference>
<keyword evidence="4 5" id="KW-0472">Membrane</keyword>
<protein>
    <submittedName>
        <fullName evidence="7">ABC transporter permease</fullName>
    </submittedName>
</protein>
<feature type="transmembrane region" description="Helical" evidence="5">
    <location>
        <begin position="61"/>
        <end position="80"/>
    </location>
</feature>
<evidence type="ECO:0000256" key="5">
    <source>
        <dbReference type="SAM" id="Phobius"/>
    </source>
</evidence>
<keyword evidence="2 5" id="KW-0812">Transmembrane</keyword>
<name>A0A412AZ32_9FIRM</name>
<feature type="transmembrane region" description="Helical" evidence="5">
    <location>
        <begin position="171"/>
        <end position="190"/>
    </location>
</feature>
<evidence type="ECO:0000259" key="6">
    <source>
        <dbReference type="Pfam" id="PF12698"/>
    </source>
</evidence>
<gene>
    <name evidence="7" type="ORF">DWY99_03700</name>
</gene>
<organism evidence="7 8">
    <name type="scientific">[Clostridium] leptum</name>
    <dbReference type="NCBI Taxonomy" id="1535"/>
    <lineage>
        <taxon>Bacteria</taxon>
        <taxon>Bacillati</taxon>
        <taxon>Bacillota</taxon>
        <taxon>Clostridia</taxon>
        <taxon>Eubacteriales</taxon>
        <taxon>Oscillospiraceae</taxon>
        <taxon>Oscillospiraceae incertae sedis</taxon>
    </lineage>
</organism>
<feature type="domain" description="ABC-2 type transporter transmembrane" evidence="6">
    <location>
        <begin position="34"/>
        <end position="249"/>
    </location>
</feature>
<dbReference type="Pfam" id="PF12698">
    <property type="entry name" value="ABC2_membrane_3"/>
    <property type="match status" value="1"/>
</dbReference>
<comment type="subcellular location">
    <subcellularLocation>
        <location evidence="1">Membrane</location>
        <topology evidence="1">Multi-pass membrane protein</topology>
    </subcellularLocation>
</comment>
<sequence>MLVNRYLSAARAYRQAAPGLSEEEILEAVKADASVQAEVEKKSYLESQPIDESFQVYFRTLPYIMMAVLILAVTTVMMVFNKPDLRMRNLCAPVKLRHVNLQLGLYNVCLGGVVWLVLCAMAFLFYGGRIQGTDVRLVLLILLNSICYLFVCLSVAFLLGNFVKDGGGQNIATNFISLGLSFLGGSFVPLELLGDSVLQVARYTPSYWYNHAVKAISGLVRFDSQALSPVFISMAIQIGFAAAVFSVALVISKFRRQRAEGFASVKTEMA</sequence>
<feature type="transmembrane region" description="Helical" evidence="5">
    <location>
        <begin position="105"/>
        <end position="126"/>
    </location>
</feature>
<evidence type="ECO:0000256" key="1">
    <source>
        <dbReference type="ARBA" id="ARBA00004141"/>
    </source>
</evidence>
<feature type="transmembrane region" description="Helical" evidence="5">
    <location>
        <begin position="230"/>
        <end position="251"/>
    </location>
</feature>
<keyword evidence="3 5" id="KW-1133">Transmembrane helix</keyword>
<evidence type="ECO:0000256" key="2">
    <source>
        <dbReference type="ARBA" id="ARBA00022692"/>
    </source>
</evidence>
<dbReference type="GO" id="GO:0016020">
    <property type="term" value="C:membrane"/>
    <property type="evidence" value="ECO:0007669"/>
    <property type="project" value="UniProtKB-SubCell"/>
</dbReference>